<evidence type="ECO:0008006" key="5">
    <source>
        <dbReference type="Google" id="ProtNLM"/>
    </source>
</evidence>
<evidence type="ECO:0000256" key="2">
    <source>
        <dbReference type="SAM" id="Phobius"/>
    </source>
</evidence>
<reference evidence="3 4" key="1">
    <citation type="journal article" date="2019" name="Int. J. Syst. Evol. Microbiol.">
        <title>The Global Catalogue of Microorganisms (GCM) 10K type strain sequencing project: providing services to taxonomists for standard genome sequencing and annotation.</title>
        <authorList>
            <consortium name="The Broad Institute Genomics Platform"/>
            <consortium name="The Broad Institute Genome Sequencing Center for Infectious Disease"/>
            <person name="Wu L."/>
            <person name="Ma J."/>
        </authorList>
    </citation>
    <scope>NUCLEOTIDE SEQUENCE [LARGE SCALE GENOMIC DNA]</scope>
    <source>
        <strain evidence="3 4">JCM 3380</strain>
    </source>
</reference>
<proteinExistence type="predicted"/>
<keyword evidence="2" id="KW-1133">Transmembrane helix</keyword>
<dbReference type="Proteomes" id="UP001500416">
    <property type="component" value="Unassembled WGS sequence"/>
</dbReference>
<feature type="transmembrane region" description="Helical" evidence="2">
    <location>
        <begin position="137"/>
        <end position="155"/>
    </location>
</feature>
<sequence length="426" mass="44826">MNATEAAQQVEHLTDRAVIELTGVHGASGVRPPHLAHLVALFDVAKRQAWAVVNGSPLVERDAELWRLREPGLLRAVCDVPVAQPGGVLALLPVAITWGLLGVAEAMYLAGDLSADLGERPPFFAYWLSLPPPLSPLLLSVLIVVTVAVLMVRYVKPARARRRADRADRVVHRLEADLVEPLATLWAARPVTDQGEQTRRLAVELTSAARRFGGAAERLDAAVVTVEQLGDAVSRLLDGLPHLGAHVTRLADVEQRIGRGAEVLEVAVRSVTELVDEVGRAVSSAGAAVVRAEDVLARADVVAGQARQVAAVTAEQRAAVGTAEQPFAEAAARVESAARDLGAATGTLHEAGKQLRTAIREANWMAMVVDGLRATNGGPHGADEFPREEPTAGTPAAQVSAAEVPAAEVPVAKVPVAEVPVGERPA</sequence>
<name>A0ABN0UGS6_9PSEU</name>
<keyword evidence="4" id="KW-1185">Reference proteome</keyword>
<dbReference type="EMBL" id="BAAABU010000017">
    <property type="protein sequence ID" value="GAA0249928.1"/>
    <property type="molecule type" value="Genomic_DNA"/>
</dbReference>
<feature type="compositionally biased region" description="Basic and acidic residues" evidence="1">
    <location>
        <begin position="381"/>
        <end position="390"/>
    </location>
</feature>
<feature type="transmembrane region" description="Helical" evidence="2">
    <location>
        <begin position="88"/>
        <end position="110"/>
    </location>
</feature>
<gene>
    <name evidence="3" type="ORF">GCM10010492_57560</name>
</gene>
<feature type="compositionally biased region" description="Low complexity" evidence="1">
    <location>
        <begin position="395"/>
        <end position="405"/>
    </location>
</feature>
<feature type="region of interest" description="Disordered" evidence="1">
    <location>
        <begin position="375"/>
        <end position="405"/>
    </location>
</feature>
<evidence type="ECO:0000313" key="4">
    <source>
        <dbReference type="Proteomes" id="UP001500416"/>
    </source>
</evidence>
<evidence type="ECO:0000313" key="3">
    <source>
        <dbReference type="EMBL" id="GAA0249928.1"/>
    </source>
</evidence>
<accession>A0ABN0UGS6</accession>
<keyword evidence="2" id="KW-0812">Transmembrane</keyword>
<comment type="caution">
    <text evidence="3">The sequence shown here is derived from an EMBL/GenBank/DDBJ whole genome shotgun (WGS) entry which is preliminary data.</text>
</comment>
<protein>
    <recommendedName>
        <fullName evidence="5">Methyl-accepting chemotaxis protein</fullName>
    </recommendedName>
</protein>
<organism evidence="3 4">
    <name type="scientific">Saccharothrix mutabilis subsp. mutabilis</name>
    <dbReference type="NCBI Taxonomy" id="66855"/>
    <lineage>
        <taxon>Bacteria</taxon>
        <taxon>Bacillati</taxon>
        <taxon>Actinomycetota</taxon>
        <taxon>Actinomycetes</taxon>
        <taxon>Pseudonocardiales</taxon>
        <taxon>Pseudonocardiaceae</taxon>
        <taxon>Saccharothrix</taxon>
    </lineage>
</organism>
<keyword evidence="2" id="KW-0472">Membrane</keyword>
<evidence type="ECO:0000256" key="1">
    <source>
        <dbReference type="SAM" id="MobiDB-lite"/>
    </source>
</evidence>